<dbReference type="InterPro" id="IPR001611">
    <property type="entry name" value="Leu-rich_rpt"/>
</dbReference>
<dbReference type="PANTHER" id="PTHR48051:SF54">
    <property type="entry name" value="LEUCINE-RICH REPEAT-CONTAINING PROTEIN"/>
    <property type="match status" value="1"/>
</dbReference>
<dbReference type="EMBL" id="JAXCGZ010010296">
    <property type="protein sequence ID" value="KAK7075658.1"/>
    <property type="molecule type" value="Genomic_DNA"/>
</dbReference>
<evidence type="ECO:0000259" key="4">
    <source>
        <dbReference type="Pfam" id="PF23598"/>
    </source>
</evidence>
<protein>
    <submittedName>
        <fullName evidence="5">Leucine-rich repeat-containing protein 40</fullName>
    </submittedName>
</protein>
<evidence type="ECO:0000256" key="2">
    <source>
        <dbReference type="ARBA" id="ARBA00022737"/>
    </source>
</evidence>
<dbReference type="Proteomes" id="UP001381693">
    <property type="component" value="Unassembled WGS sequence"/>
</dbReference>
<keyword evidence="2" id="KW-0677">Repeat</keyword>
<feature type="domain" description="Disease resistance R13L4/SHOC-2-like LRR" evidence="4">
    <location>
        <begin position="626"/>
        <end position="731"/>
    </location>
</feature>
<feature type="compositionally biased region" description="Polar residues" evidence="3">
    <location>
        <begin position="1"/>
        <end position="15"/>
    </location>
</feature>
<dbReference type="PANTHER" id="PTHR48051">
    <property type="match status" value="1"/>
</dbReference>
<accession>A0AAN8X7Y8</accession>
<dbReference type="Pfam" id="PF13855">
    <property type="entry name" value="LRR_8"/>
    <property type="match status" value="3"/>
</dbReference>
<dbReference type="GO" id="GO:0005737">
    <property type="term" value="C:cytoplasm"/>
    <property type="evidence" value="ECO:0007669"/>
    <property type="project" value="TreeGrafter"/>
</dbReference>
<reference evidence="5 6" key="1">
    <citation type="submission" date="2023-11" db="EMBL/GenBank/DDBJ databases">
        <title>Halocaridina rubra genome assembly.</title>
        <authorList>
            <person name="Smith C."/>
        </authorList>
    </citation>
    <scope>NUCLEOTIDE SEQUENCE [LARGE SCALE GENOMIC DNA]</scope>
    <source>
        <strain evidence="5">EP-1</strain>
        <tissue evidence="5">Whole</tissue>
    </source>
</reference>
<comment type="caution">
    <text evidence="5">The sequence shown here is derived from an EMBL/GenBank/DDBJ whole genome shotgun (WGS) entry which is preliminary data.</text>
</comment>
<dbReference type="Pfam" id="PF00560">
    <property type="entry name" value="LRR_1"/>
    <property type="match status" value="1"/>
</dbReference>
<dbReference type="SMART" id="SM00365">
    <property type="entry name" value="LRR_SD22"/>
    <property type="match status" value="7"/>
</dbReference>
<dbReference type="InterPro" id="IPR055414">
    <property type="entry name" value="LRR_R13L4/SHOC2-like"/>
</dbReference>
<keyword evidence="6" id="KW-1185">Reference proteome</keyword>
<dbReference type="Pfam" id="PF23598">
    <property type="entry name" value="LRR_14"/>
    <property type="match status" value="1"/>
</dbReference>
<evidence type="ECO:0000313" key="5">
    <source>
        <dbReference type="EMBL" id="KAK7075658.1"/>
    </source>
</evidence>
<name>A0AAN8X7Y8_HALRR</name>
<dbReference type="InterPro" id="IPR050216">
    <property type="entry name" value="LRR_domain-containing"/>
</dbReference>
<feature type="region of interest" description="Disordered" evidence="3">
    <location>
        <begin position="63"/>
        <end position="144"/>
    </location>
</feature>
<dbReference type="PROSITE" id="PS51450">
    <property type="entry name" value="LRR"/>
    <property type="match status" value="10"/>
</dbReference>
<dbReference type="SMART" id="SM00369">
    <property type="entry name" value="LRR_TYP"/>
    <property type="match status" value="15"/>
</dbReference>
<evidence type="ECO:0000313" key="6">
    <source>
        <dbReference type="Proteomes" id="UP001381693"/>
    </source>
</evidence>
<dbReference type="SMART" id="SM00364">
    <property type="entry name" value="LRR_BAC"/>
    <property type="match status" value="10"/>
</dbReference>
<dbReference type="InterPro" id="IPR032675">
    <property type="entry name" value="LRR_dom_sf"/>
</dbReference>
<sequence>MLRAGENSTVRSSRSPLPAPIGSRFPTPITCCQGAVSQLPPPVAVQPLAPLKTQPSLHSYSLDQEMEETSTQKIDRPVGPPRSRMARGSLHRGSRGTSRASALSSRGTRGLGLNSSLRKGSDAEEQTKAPQLNPPRKPASRAYSSVRARIRIRGGRPVVGGFANVGAVFGEAKGEELHPQILKMARKSGQLNLSNRGMVEVPDKVYHIHEIDNEEAKKLTMTMSMDNSDDDRWWEQTDLTRLYLSSNQLSTISPKISNLMAIQVLDLSDNCITTLPSALGELNALQRLNLSHNKLEELPSSLFNLPDLRSLQLDHNNLEKLSEDLGNLTVLEYLDVSNNQLTELPLSIGYLQRLSKLNASENKIKELPVELGDCFGLNQLDLNNNKLSALPDSLGNLRKLEQLYVRHNAIQILPPLQNCVALKELHLGNNFIKEIDPEQLQNMTSISVLDLRDNQLDDLPDQITLLQGLERLDITNNNLSTLPCHLGLLPHLKSLPLEGNPMRLIRRDIIQRGTVQLLKYLRSRVSAPVNTFPGFENTPADTNLIMGEKSIPDKYQMRTSQTMSFNEKASEIPEKLIENAAEAEVRTVDLSKNILTEVPEKLEILSRHVSEIMIGMNRLTSLPNWFGKFHRLQFLDVQGNQLSDLPTDLAELLYLREINISANRFEQLPACVYDMKQLEILMASDNKISSLYVEGLSKLERIAVLDLHNNNIDFVPPLLGNMTQLRNLQLNGNPFRVPRRAILDKGTYEILDYLRSRIINE</sequence>
<dbReference type="FunFam" id="3.80.10.10:FF:000193">
    <property type="entry name" value="Leucine-rich repeat-containing protein 40"/>
    <property type="match status" value="1"/>
</dbReference>
<evidence type="ECO:0000256" key="3">
    <source>
        <dbReference type="SAM" id="MobiDB-lite"/>
    </source>
</evidence>
<feature type="region of interest" description="Disordered" evidence="3">
    <location>
        <begin position="1"/>
        <end position="39"/>
    </location>
</feature>
<dbReference type="AlphaFoldDB" id="A0AAN8X7Y8"/>
<feature type="compositionally biased region" description="Polar residues" evidence="3">
    <location>
        <begin position="95"/>
        <end position="118"/>
    </location>
</feature>
<evidence type="ECO:0000256" key="1">
    <source>
        <dbReference type="ARBA" id="ARBA00022614"/>
    </source>
</evidence>
<dbReference type="SUPFAM" id="SSF52058">
    <property type="entry name" value="L domain-like"/>
    <property type="match status" value="2"/>
</dbReference>
<dbReference type="Gene3D" id="3.80.10.10">
    <property type="entry name" value="Ribonuclease Inhibitor"/>
    <property type="match status" value="4"/>
</dbReference>
<proteinExistence type="predicted"/>
<keyword evidence="1" id="KW-0433">Leucine-rich repeat</keyword>
<dbReference type="InterPro" id="IPR003591">
    <property type="entry name" value="Leu-rich_rpt_typical-subtyp"/>
</dbReference>
<gene>
    <name evidence="5" type="primary">LRRC40_1</name>
    <name evidence="5" type="ORF">SK128_003751</name>
</gene>
<dbReference type="FunFam" id="3.80.10.10:FF:000116">
    <property type="entry name" value="Leucine-rich repeat-containing protein 40"/>
    <property type="match status" value="1"/>
</dbReference>
<organism evidence="5 6">
    <name type="scientific">Halocaridina rubra</name>
    <name type="common">Hawaiian red shrimp</name>
    <dbReference type="NCBI Taxonomy" id="373956"/>
    <lineage>
        <taxon>Eukaryota</taxon>
        <taxon>Metazoa</taxon>
        <taxon>Ecdysozoa</taxon>
        <taxon>Arthropoda</taxon>
        <taxon>Crustacea</taxon>
        <taxon>Multicrustacea</taxon>
        <taxon>Malacostraca</taxon>
        <taxon>Eumalacostraca</taxon>
        <taxon>Eucarida</taxon>
        <taxon>Decapoda</taxon>
        <taxon>Pleocyemata</taxon>
        <taxon>Caridea</taxon>
        <taxon>Atyoidea</taxon>
        <taxon>Atyidae</taxon>
        <taxon>Halocaridina</taxon>
    </lineage>
</organism>